<evidence type="ECO:0000256" key="2">
    <source>
        <dbReference type="ARBA" id="ARBA00022692"/>
    </source>
</evidence>
<feature type="transmembrane region" description="Helical" evidence="5">
    <location>
        <begin position="256"/>
        <end position="275"/>
    </location>
</feature>
<evidence type="ECO:0000256" key="5">
    <source>
        <dbReference type="SAM" id="Phobius"/>
    </source>
</evidence>
<feature type="transmembrane region" description="Helical" evidence="5">
    <location>
        <begin position="322"/>
        <end position="341"/>
    </location>
</feature>
<comment type="subcellular location">
    <subcellularLocation>
        <location evidence="1">Membrane</location>
        <topology evidence="1">Multi-pass membrane protein</topology>
    </subcellularLocation>
</comment>
<feature type="transmembrane region" description="Helical" evidence="5">
    <location>
        <begin position="379"/>
        <end position="400"/>
    </location>
</feature>
<keyword evidence="7" id="KW-1185">Reference proteome</keyword>
<dbReference type="Gene3D" id="1.10.3080.10">
    <property type="entry name" value="Clc chloride channel"/>
    <property type="match status" value="1"/>
</dbReference>
<dbReference type="PRINTS" id="PR00762">
    <property type="entry name" value="CLCHANNEL"/>
</dbReference>
<evidence type="ECO:0000256" key="1">
    <source>
        <dbReference type="ARBA" id="ARBA00004141"/>
    </source>
</evidence>
<dbReference type="STRING" id="272562.CA_C0442"/>
<dbReference type="KEGG" id="cac:CA_C0442"/>
<organism evidence="6 7">
    <name type="scientific">Clostridium acetobutylicum (strain ATCC 824 / DSM 792 / JCM 1419 / IAM 19013 / LMG 5710 / NBRC 13948 / NRRL B-527 / VKM B-1787 / 2291 / W)</name>
    <dbReference type="NCBI Taxonomy" id="272562"/>
    <lineage>
        <taxon>Bacteria</taxon>
        <taxon>Bacillati</taxon>
        <taxon>Bacillota</taxon>
        <taxon>Clostridia</taxon>
        <taxon>Eubacteriales</taxon>
        <taxon>Clostridiaceae</taxon>
        <taxon>Clostridium</taxon>
    </lineage>
</organism>
<evidence type="ECO:0000256" key="4">
    <source>
        <dbReference type="ARBA" id="ARBA00023136"/>
    </source>
</evidence>
<dbReference type="PATRIC" id="fig|272562.8.peg.640"/>
<keyword evidence="2 5" id="KW-0812">Transmembrane</keyword>
<reference evidence="6 7" key="1">
    <citation type="journal article" date="2001" name="J. Bacteriol.">
        <title>Genome sequence and comparative analysis of the solvent-producing bacterium Clostridium acetobutylicum.</title>
        <authorList>
            <person name="Nolling J."/>
            <person name="Breton G."/>
            <person name="Omelchenko M.V."/>
            <person name="Makarova K.S."/>
            <person name="Zeng Q."/>
            <person name="Gibson R."/>
            <person name="Lee H.M."/>
            <person name="Dubois J."/>
            <person name="Qiu D."/>
            <person name="Hitti J."/>
            <person name="Wolf Y.I."/>
            <person name="Tatusov R.L."/>
            <person name="Sabathe F."/>
            <person name="Doucette-Stamm L."/>
            <person name="Soucaille P."/>
            <person name="Daly M.J."/>
            <person name="Bennett G.N."/>
            <person name="Koonin E.V."/>
            <person name="Smith D.R."/>
        </authorList>
    </citation>
    <scope>NUCLEOTIDE SEQUENCE [LARGE SCALE GENOMIC DNA]</scope>
    <source>
        <strain evidence="7">ATCC 824 / DSM 792 / JCM 1419 / LMG 5710 / VKM B-1787</strain>
    </source>
</reference>
<dbReference type="GO" id="GO:0015108">
    <property type="term" value="F:chloride transmembrane transporter activity"/>
    <property type="evidence" value="ECO:0007669"/>
    <property type="project" value="InterPro"/>
</dbReference>
<dbReference type="EMBL" id="AE001437">
    <property type="protein sequence ID" value="AAK78422.1"/>
    <property type="molecule type" value="Genomic_DNA"/>
</dbReference>
<dbReference type="InterPro" id="IPR001807">
    <property type="entry name" value="ClC"/>
</dbReference>
<dbReference type="RefSeq" id="WP_010963764.1">
    <property type="nucleotide sequence ID" value="NC_003030.1"/>
</dbReference>
<name>Q97LW2_CLOAB</name>
<dbReference type="PANTHER" id="PTHR43427">
    <property type="entry name" value="CHLORIDE CHANNEL PROTEIN CLC-E"/>
    <property type="match status" value="1"/>
</dbReference>
<proteinExistence type="predicted"/>
<keyword evidence="3 5" id="KW-1133">Transmembrane helix</keyword>
<keyword evidence="4 5" id="KW-0472">Membrane</keyword>
<dbReference type="GeneID" id="44996951"/>
<dbReference type="CDD" id="cd00400">
    <property type="entry name" value="Voltage_gated_ClC"/>
    <property type="match status" value="1"/>
</dbReference>
<dbReference type="InterPro" id="IPR050368">
    <property type="entry name" value="ClC-type_chloride_channel"/>
</dbReference>
<dbReference type="GO" id="GO:0016020">
    <property type="term" value="C:membrane"/>
    <property type="evidence" value="ECO:0007669"/>
    <property type="project" value="UniProtKB-SubCell"/>
</dbReference>
<dbReference type="Proteomes" id="UP000000814">
    <property type="component" value="Chromosome"/>
</dbReference>
<feature type="transmembrane region" description="Helical" evidence="5">
    <location>
        <begin position="12"/>
        <end position="35"/>
    </location>
</feature>
<feature type="transmembrane region" description="Helical" evidence="5">
    <location>
        <begin position="55"/>
        <end position="74"/>
    </location>
</feature>
<feature type="transmembrane region" description="Helical" evidence="5">
    <location>
        <begin position="347"/>
        <end position="372"/>
    </location>
</feature>
<dbReference type="HOGENOM" id="CLU_015263_1_1_9"/>
<evidence type="ECO:0000313" key="6">
    <source>
        <dbReference type="EMBL" id="AAK78422.1"/>
    </source>
</evidence>
<evidence type="ECO:0000256" key="3">
    <source>
        <dbReference type="ARBA" id="ARBA00022989"/>
    </source>
</evidence>
<sequence length="444" mass="47719">MNYLKRFITEEGILILSALKWIILSIIIGCLVGSFTTLFVKLVNTSTSFAFKFKYYYLLLPIGLFFSNLIINLLPAAKGHGTEKAIKSVNEDKGNMDIKVVPVKLITTLITIIFGGSVGLEGPATQIGGAISSFLGSQIKMDVADKRRLVVCGISAGFVSVFNAPIGAAIFACEVLYIGKLSYITLLPSLISSFVSYYTGLYLGGKPLRFPVSYVPKNQLKAFIGVIVFSFIVGILSILFIKLVKTTEFLFRKLKIYPPLKGVIGGIIIIILVTLTNSREALGIGDDVFTNAIMGTQTSPHLFLVKSLTTSLTLGSGGSGGILTPMLFIGSTLGSAFAQLINSNLIFYSAIGMVAFLAACSNVPISSIVISIELFGSTIGLYASIAIGISYIIVGHTSIYPTQFIMTSKTPSLSVETNKEVNALNDINVSNKKHSLLKLINKIR</sequence>
<dbReference type="InterPro" id="IPR014743">
    <property type="entry name" value="Cl-channel_core"/>
</dbReference>
<evidence type="ECO:0000313" key="7">
    <source>
        <dbReference type="Proteomes" id="UP000000814"/>
    </source>
</evidence>
<accession>Q97LW2</accession>
<gene>
    <name evidence="6" type="ordered locus">CA_C0442</name>
</gene>
<dbReference type="PIR" id="C96954">
    <property type="entry name" value="C96954"/>
</dbReference>
<feature type="transmembrane region" description="Helical" evidence="5">
    <location>
        <begin position="149"/>
        <end position="177"/>
    </location>
</feature>
<feature type="transmembrane region" description="Helical" evidence="5">
    <location>
        <begin position="183"/>
        <end position="203"/>
    </location>
</feature>
<feature type="transmembrane region" description="Helical" evidence="5">
    <location>
        <begin position="223"/>
        <end position="244"/>
    </location>
</feature>
<dbReference type="SUPFAM" id="SSF81340">
    <property type="entry name" value="Clc chloride channel"/>
    <property type="match status" value="1"/>
</dbReference>
<protein>
    <submittedName>
        <fullName evidence="6">Permease, putative chloride channel</fullName>
    </submittedName>
</protein>
<dbReference type="OrthoDB" id="9767361at2"/>
<dbReference type="eggNOG" id="COG0038">
    <property type="taxonomic scope" value="Bacteria"/>
</dbReference>
<dbReference type="AlphaFoldDB" id="Q97LW2"/>
<dbReference type="Pfam" id="PF00654">
    <property type="entry name" value="Voltage_CLC"/>
    <property type="match status" value="1"/>
</dbReference>